<dbReference type="EMBL" id="FMZB01000001">
    <property type="protein sequence ID" value="SDB97616.1"/>
    <property type="molecule type" value="Genomic_DNA"/>
</dbReference>
<feature type="domain" description="ABC transmembrane type-1" evidence="9">
    <location>
        <begin position="46"/>
        <end position="230"/>
    </location>
</feature>
<evidence type="ECO:0000256" key="3">
    <source>
        <dbReference type="ARBA" id="ARBA00022448"/>
    </source>
</evidence>
<feature type="transmembrane region" description="Helical" evidence="8">
    <location>
        <begin position="179"/>
        <end position="204"/>
    </location>
</feature>
<keyword evidence="11" id="KW-1185">Reference proteome</keyword>
<dbReference type="SUPFAM" id="SSF161098">
    <property type="entry name" value="MetI-like"/>
    <property type="match status" value="1"/>
</dbReference>
<dbReference type="GO" id="GO:0006865">
    <property type="term" value="P:amino acid transport"/>
    <property type="evidence" value="ECO:0007669"/>
    <property type="project" value="UniProtKB-KW"/>
</dbReference>
<dbReference type="FunFam" id="1.10.3720.10:FF:000001">
    <property type="entry name" value="Glycine betaine ABC transporter, permease"/>
    <property type="match status" value="1"/>
</dbReference>
<dbReference type="OrthoDB" id="9801163at2"/>
<comment type="subcellular location">
    <subcellularLocation>
        <location evidence="1 8">Cell membrane</location>
        <topology evidence="1 8">Multi-pass membrane protein</topology>
    </subcellularLocation>
</comment>
<evidence type="ECO:0000259" key="9">
    <source>
        <dbReference type="PROSITE" id="PS50928"/>
    </source>
</evidence>
<feature type="transmembrane region" description="Helical" evidence="8">
    <location>
        <begin position="110"/>
        <end position="129"/>
    </location>
</feature>
<protein>
    <submittedName>
        <fullName evidence="10">Osmoprotectant transport system permease protein</fullName>
    </submittedName>
</protein>
<dbReference type="Proteomes" id="UP000198666">
    <property type="component" value="Unassembled WGS sequence"/>
</dbReference>
<dbReference type="GO" id="GO:0031460">
    <property type="term" value="P:glycine betaine transport"/>
    <property type="evidence" value="ECO:0007669"/>
    <property type="project" value="TreeGrafter"/>
</dbReference>
<dbReference type="PROSITE" id="PS50928">
    <property type="entry name" value="ABC_TM1"/>
    <property type="match status" value="1"/>
</dbReference>
<accession>A0A1G6HVW4</accession>
<evidence type="ECO:0000256" key="7">
    <source>
        <dbReference type="ARBA" id="ARBA00023136"/>
    </source>
</evidence>
<keyword evidence="4 8" id="KW-0812">Transmembrane</keyword>
<keyword evidence="5" id="KW-0029">Amino-acid transport</keyword>
<dbReference type="PANTHER" id="PTHR30177:SF4">
    <property type="entry name" value="OSMOPROTECTANT IMPORT PERMEASE PROTEIN OSMW"/>
    <property type="match status" value="1"/>
</dbReference>
<dbReference type="InterPro" id="IPR000515">
    <property type="entry name" value="MetI-like"/>
</dbReference>
<dbReference type="Pfam" id="PF00528">
    <property type="entry name" value="BPD_transp_1"/>
    <property type="match status" value="1"/>
</dbReference>
<keyword evidence="7 8" id="KW-0472">Membrane</keyword>
<evidence type="ECO:0000256" key="5">
    <source>
        <dbReference type="ARBA" id="ARBA00022970"/>
    </source>
</evidence>
<name>A0A1G6HVW4_9BACI</name>
<feature type="transmembrane region" description="Helical" evidence="8">
    <location>
        <begin position="210"/>
        <end position="230"/>
    </location>
</feature>
<feature type="transmembrane region" description="Helical" evidence="8">
    <location>
        <begin position="53"/>
        <end position="73"/>
    </location>
</feature>
<reference evidence="11" key="1">
    <citation type="submission" date="2016-10" db="EMBL/GenBank/DDBJ databases">
        <authorList>
            <person name="Varghese N."/>
            <person name="Submissions S."/>
        </authorList>
    </citation>
    <scope>NUCLEOTIDE SEQUENCE [LARGE SCALE GENOMIC DNA]</scope>
    <source>
        <strain evidence="11">DSM 21620</strain>
    </source>
</reference>
<keyword evidence="6 8" id="KW-1133">Transmembrane helix</keyword>
<evidence type="ECO:0000256" key="4">
    <source>
        <dbReference type="ARBA" id="ARBA00022692"/>
    </source>
</evidence>
<dbReference type="InterPro" id="IPR051204">
    <property type="entry name" value="ABC_transp_perm/SBD"/>
</dbReference>
<evidence type="ECO:0000256" key="8">
    <source>
        <dbReference type="RuleBase" id="RU363032"/>
    </source>
</evidence>
<comment type="similarity">
    <text evidence="2">Belongs to the binding-protein-dependent transport system permease family. CysTW subfamily.</text>
</comment>
<dbReference type="Gene3D" id="1.10.3720.10">
    <property type="entry name" value="MetI-like"/>
    <property type="match status" value="1"/>
</dbReference>
<evidence type="ECO:0000256" key="6">
    <source>
        <dbReference type="ARBA" id="ARBA00022989"/>
    </source>
</evidence>
<keyword evidence="3 8" id="KW-0813">Transport</keyword>
<proteinExistence type="inferred from homology"/>
<dbReference type="GO" id="GO:0055085">
    <property type="term" value="P:transmembrane transport"/>
    <property type="evidence" value="ECO:0007669"/>
    <property type="project" value="InterPro"/>
</dbReference>
<dbReference type="STRING" id="361279.SAMN05421663_10117"/>
<evidence type="ECO:0000256" key="2">
    <source>
        <dbReference type="ARBA" id="ARBA00007069"/>
    </source>
</evidence>
<gene>
    <name evidence="10" type="ORF">SAMN05421663_10117</name>
</gene>
<evidence type="ECO:0000256" key="1">
    <source>
        <dbReference type="ARBA" id="ARBA00004651"/>
    </source>
</evidence>
<sequence length="244" mass="26096">MLVYLGITIGSKSLTRAFADKFRRCPPISDLIDYFTTNFTFILGYTWDHIKLVGSAIIIAILIGVPLGIYCSVNRYAASTILQIASIMMTIPSLALFGIMIPVLSLINEGIGTLPAVIALVLYSQLPIIRNTYTAISNVDPDIRDAANGIGLTTFQRLFKVELPNAMPLIMAGIRTATVLNIGVGAIATLIGAGGLGGIIYQGILRTNNTMILAGAISVAILALIADLFLRLIENLFTPKGVKK</sequence>
<dbReference type="InterPro" id="IPR035906">
    <property type="entry name" value="MetI-like_sf"/>
</dbReference>
<organism evidence="10 11">
    <name type="scientific">Terribacillus halophilus</name>
    <dbReference type="NCBI Taxonomy" id="361279"/>
    <lineage>
        <taxon>Bacteria</taxon>
        <taxon>Bacillati</taxon>
        <taxon>Bacillota</taxon>
        <taxon>Bacilli</taxon>
        <taxon>Bacillales</taxon>
        <taxon>Bacillaceae</taxon>
        <taxon>Terribacillus</taxon>
    </lineage>
</organism>
<evidence type="ECO:0000313" key="10">
    <source>
        <dbReference type="EMBL" id="SDB97616.1"/>
    </source>
</evidence>
<feature type="transmembrane region" description="Helical" evidence="8">
    <location>
        <begin position="80"/>
        <end position="104"/>
    </location>
</feature>
<dbReference type="PANTHER" id="PTHR30177">
    <property type="entry name" value="GLYCINE BETAINE/L-PROLINE TRANSPORT SYSTEM PERMEASE PROTEIN PROW"/>
    <property type="match status" value="1"/>
</dbReference>
<evidence type="ECO:0000313" key="11">
    <source>
        <dbReference type="Proteomes" id="UP000198666"/>
    </source>
</evidence>
<dbReference type="CDD" id="cd06261">
    <property type="entry name" value="TM_PBP2"/>
    <property type="match status" value="1"/>
</dbReference>
<dbReference type="GO" id="GO:0005886">
    <property type="term" value="C:plasma membrane"/>
    <property type="evidence" value="ECO:0007669"/>
    <property type="project" value="UniProtKB-SubCell"/>
</dbReference>
<dbReference type="AlphaFoldDB" id="A0A1G6HVW4"/>